<protein>
    <submittedName>
        <fullName evidence="1">Uncharacterized protein</fullName>
    </submittedName>
</protein>
<name>A0A0X3BRX0_9EURY</name>
<sequence length="63" mass="7289">MARMGPRPLPTGGSRIEDAMELTIWNLKLPKGCLFLRNTPVVERDRLNHPSSMREYMAFLFLL</sequence>
<reference evidence="1 2" key="1">
    <citation type="submission" date="2016-01" db="EMBL/GenBank/DDBJ databases">
        <authorList>
            <person name="Manzoor S."/>
        </authorList>
    </citation>
    <scope>NUCLEOTIDE SEQUENCE [LARGE SCALE GENOMIC DNA]</scope>
    <source>
        <strain evidence="1">Methanoculleus sp MAB1</strain>
    </source>
</reference>
<dbReference type="KEGG" id="mema:MMAB1_3032"/>
<dbReference type="Proteomes" id="UP000069850">
    <property type="component" value="Chromosome 1"/>
</dbReference>
<proteinExistence type="predicted"/>
<gene>
    <name evidence="1" type="ORF">MMAB1_3032</name>
</gene>
<dbReference type="AlphaFoldDB" id="A0A0X3BRX0"/>
<dbReference type="EMBL" id="LT158599">
    <property type="protein sequence ID" value="CVK34245.1"/>
    <property type="molecule type" value="Genomic_DNA"/>
</dbReference>
<organism evidence="1 2">
    <name type="scientific">Methanoculleus bourgensis</name>
    <dbReference type="NCBI Taxonomy" id="83986"/>
    <lineage>
        <taxon>Archaea</taxon>
        <taxon>Methanobacteriati</taxon>
        <taxon>Methanobacteriota</taxon>
        <taxon>Stenosarchaea group</taxon>
        <taxon>Methanomicrobia</taxon>
        <taxon>Methanomicrobiales</taxon>
        <taxon>Methanomicrobiaceae</taxon>
        <taxon>Methanoculleus</taxon>
    </lineage>
</organism>
<evidence type="ECO:0000313" key="2">
    <source>
        <dbReference type="Proteomes" id="UP000069850"/>
    </source>
</evidence>
<evidence type="ECO:0000313" key="1">
    <source>
        <dbReference type="EMBL" id="CVK34245.1"/>
    </source>
</evidence>
<accession>A0A0X3BRX0</accession>